<comment type="caution">
    <text evidence="1">The sequence shown here is derived from an EMBL/GenBank/DDBJ whole genome shotgun (WGS) entry which is preliminary data.</text>
</comment>
<gene>
    <name evidence="1" type="ORF">CEXT_712821</name>
</gene>
<dbReference type="Proteomes" id="UP001054945">
    <property type="component" value="Unassembled WGS sequence"/>
</dbReference>
<organism evidence="1 2">
    <name type="scientific">Caerostris extrusa</name>
    <name type="common">Bark spider</name>
    <name type="synonym">Caerostris bankana</name>
    <dbReference type="NCBI Taxonomy" id="172846"/>
    <lineage>
        <taxon>Eukaryota</taxon>
        <taxon>Metazoa</taxon>
        <taxon>Ecdysozoa</taxon>
        <taxon>Arthropoda</taxon>
        <taxon>Chelicerata</taxon>
        <taxon>Arachnida</taxon>
        <taxon>Araneae</taxon>
        <taxon>Araneomorphae</taxon>
        <taxon>Entelegynae</taxon>
        <taxon>Araneoidea</taxon>
        <taxon>Araneidae</taxon>
        <taxon>Caerostris</taxon>
    </lineage>
</organism>
<evidence type="ECO:0000313" key="1">
    <source>
        <dbReference type="EMBL" id="GIY23278.1"/>
    </source>
</evidence>
<dbReference type="AlphaFoldDB" id="A0AAV4RMW3"/>
<protein>
    <submittedName>
        <fullName evidence="1">Uncharacterized protein</fullName>
    </submittedName>
</protein>
<accession>A0AAV4RMW3</accession>
<reference evidence="1 2" key="1">
    <citation type="submission" date="2021-06" db="EMBL/GenBank/DDBJ databases">
        <title>Caerostris extrusa draft genome.</title>
        <authorList>
            <person name="Kono N."/>
            <person name="Arakawa K."/>
        </authorList>
    </citation>
    <scope>NUCLEOTIDE SEQUENCE [LARGE SCALE GENOMIC DNA]</scope>
</reference>
<evidence type="ECO:0000313" key="2">
    <source>
        <dbReference type="Proteomes" id="UP001054945"/>
    </source>
</evidence>
<proteinExistence type="predicted"/>
<dbReference type="EMBL" id="BPLR01008256">
    <property type="protein sequence ID" value="GIY23278.1"/>
    <property type="molecule type" value="Genomic_DNA"/>
</dbReference>
<name>A0AAV4RMW3_CAEEX</name>
<sequence>MTAEDVPASAAERLKGLLSFIMARWDVLPSSFPDVNYNVPDDFSLYEADEKQFISQMLSAPNRRDHQRMRDVRKDLPFTSLPAIVHRRQSLSASVIRILGGQRRRRREEPG</sequence>
<keyword evidence="2" id="KW-1185">Reference proteome</keyword>